<dbReference type="Proteomes" id="UP001279734">
    <property type="component" value="Unassembled WGS sequence"/>
</dbReference>
<dbReference type="PANTHER" id="PTHR31060">
    <property type="entry name" value="OSJNBA0011J08.25 PROTEIN-RELATED"/>
    <property type="match status" value="1"/>
</dbReference>
<evidence type="ECO:0000256" key="1">
    <source>
        <dbReference type="ARBA" id="ARBA00002668"/>
    </source>
</evidence>
<accession>A0AAD3S8V3</accession>
<dbReference type="InterPro" id="IPR038920">
    <property type="entry name" value="At3g05675-like"/>
</dbReference>
<keyword evidence="7" id="KW-1185">Reference proteome</keyword>
<sequence length="440" mass="48867">MAEIRLTKLEKGETKIRSVPIAVTPEGFWCCPTPAGFQKTLKAQTPLNKPKSPSPPHKRTSVHKKQTPWDEKKPTSSPPKPANPDDQKSSSVDIPNPIAAAAATAERIPRANTENLPRKVSIEFGELGTSDMKVVLFGNHGFLVKLNVHRNILVENSSFFAERLSEKDSGVPSLELNDCDDVEIYVETVGLMYCKDMRQRLIKQSVQRVLRILQVAEVIGFSACIQSCLDYLEAVPWVGEEEEEKVVSSLVGLQGDVSISPVLKRVSSDATKHPNDTLSHIIELVLKSSEERGRREMKSTVLKLLRENSSSSDLYYETIYTSCRGCLNSLLSHFRLAAESKSCKQPIDIKEPVSKQIALEADNLLWLLQILAERQAADEFALMWANQQELASLHTKLPTMTRYHISNITARLCVGIGRRAATVERHPSLIAANVVAAIVQ</sequence>
<dbReference type="Gene3D" id="3.30.710.10">
    <property type="entry name" value="Potassium Channel Kv1.1, Chain A"/>
    <property type="match status" value="1"/>
</dbReference>
<comment type="caution">
    <text evidence="6">The sequence shown here is derived from an EMBL/GenBank/DDBJ whole genome shotgun (WGS) entry which is preliminary data.</text>
</comment>
<proteinExistence type="predicted"/>
<feature type="domain" description="At3g05675-like ankyrin-like" evidence="5">
    <location>
        <begin position="278"/>
        <end position="421"/>
    </location>
</feature>
<comment type="pathway">
    <text evidence="2">Protein modification; protein ubiquitination.</text>
</comment>
<evidence type="ECO:0000259" key="5">
    <source>
        <dbReference type="Pfam" id="PF25553"/>
    </source>
</evidence>
<evidence type="ECO:0000256" key="4">
    <source>
        <dbReference type="SAM" id="MobiDB-lite"/>
    </source>
</evidence>
<name>A0AAD3S8V3_NEPGR</name>
<evidence type="ECO:0000313" key="7">
    <source>
        <dbReference type="Proteomes" id="UP001279734"/>
    </source>
</evidence>
<dbReference type="InterPro" id="IPR011333">
    <property type="entry name" value="SKP1/BTB/POZ_sf"/>
</dbReference>
<evidence type="ECO:0000313" key="6">
    <source>
        <dbReference type="EMBL" id="GMH06459.1"/>
    </source>
</evidence>
<comment type="function">
    <text evidence="1">May act as a substrate-specific adapter of an E3 ubiquitin-protein ligase complex (CUL3-RBX1-BTB) which mediates the ubiquitination and subsequent proteasomal degradation of target proteins.</text>
</comment>
<protein>
    <recommendedName>
        <fullName evidence="5">At3g05675-like ankyrin-like domain-containing protein</fullName>
    </recommendedName>
</protein>
<reference evidence="6" key="1">
    <citation type="submission" date="2023-05" db="EMBL/GenBank/DDBJ databases">
        <title>Nepenthes gracilis genome sequencing.</title>
        <authorList>
            <person name="Fukushima K."/>
        </authorList>
    </citation>
    <scope>NUCLEOTIDE SEQUENCE</scope>
    <source>
        <strain evidence="6">SING2019-196</strain>
    </source>
</reference>
<dbReference type="AlphaFoldDB" id="A0AAD3S8V3"/>
<dbReference type="InterPro" id="IPR058039">
    <property type="entry name" value="At3g05675-like_ankyrin"/>
</dbReference>
<gene>
    <name evidence="6" type="ORF">Nepgr_008299</name>
</gene>
<keyword evidence="3" id="KW-0833">Ubl conjugation pathway</keyword>
<dbReference type="PANTHER" id="PTHR31060:SF5">
    <property type="entry name" value="PRLI-INTERACTING FACTOR G, PUTATIVE, EXPRESSED-RELATED"/>
    <property type="match status" value="1"/>
</dbReference>
<evidence type="ECO:0000256" key="3">
    <source>
        <dbReference type="ARBA" id="ARBA00022786"/>
    </source>
</evidence>
<dbReference type="Pfam" id="PF25553">
    <property type="entry name" value="BTB-POZ_ANK-like"/>
    <property type="match status" value="1"/>
</dbReference>
<evidence type="ECO:0000256" key="2">
    <source>
        <dbReference type="ARBA" id="ARBA00004906"/>
    </source>
</evidence>
<dbReference type="EMBL" id="BSYO01000006">
    <property type="protein sequence ID" value="GMH06459.1"/>
    <property type="molecule type" value="Genomic_DNA"/>
</dbReference>
<organism evidence="6 7">
    <name type="scientific">Nepenthes gracilis</name>
    <name type="common">Slender pitcher plant</name>
    <dbReference type="NCBI Taxonomy" id="150966"/>
    <lineage>
        <taxon>Eukaryota</taxon>
        <taxon>Viridiplantae</taxon>
        <taxon>Streptophyta</taxon>
        <taxon>Embryophyta</taxon>
        <taxon>Tracheophyta</taxon>
        <taxon>Spermatophyta</taxon>
        <taxon>Magnoliopsida</taxon>
        <taxon>eudicotyledons</taxon>
        <taxon>Gunneridae</taxon>
        <taxon>Pentapetalae</taxon>
        <taxon>Caryophyllales</taxon>
        <taxon>Nepenthaceae</taxon>
        <taxon>Nepenthes</taxon>
    </lineage>
</organism>
<feature type="compositionally biased region" description="Basic residues" evidence="4">
    <location>
        <begin position="56"/>
        <end position="66"/>
    </location>
</feature>
<feature type="region of interest" description="Disordered" evidence="4">
    <location>
        <begin position="40"/>
        <end position="93"/>
    </location>
</feature>